<feature type="non-terminal residue" evidence="2">
    <location>
        <position position="1"/>
    </location>
</feature>
<name>A0A0B6XV60_9EUPU</name>
<reference evidence="2" key="1">
    <citation type="submission" date="2014-12" db="EMBL/GenBank/DDBJ databases">
        <title>Insight into the proteome of Arion vulgaris.</title>
        <authorList>
            <person name="Aradska J."/>
            <person name="Bulat T."/>
            <person name="Smidak R."/>
            <person name="Sarate P."/>
            <person name="Gangsoo J."/>
            <person name="Sialana F."/>
            <person name="Bilban M."/>
            <person name="Lubec G."/>
        </authorList>
    </citation>
    <scope>NUCLEOTIDE SEQUENCE</scope>
    <source>
        <tissue evidence="2">Skin</tissue>
    </source>
</reference>
<feature type="non-terminal residue" evidence="2">
    <location>
        <position position="121"/>
    </location>
</feature>
<feature type="compositionally biased region" description="Low complexity" evidence="1">
    <location>
        <begin position="107"/>
        <end position="121"/>
    </location>
</feature>
<gene>
    <name evidence="2" type="primary">ORF2287</name>
</gene>
<protein>
    <submittedName>
        <fullName evidence="2">Uncharacterized protein</fullName>
    </submittedName>
</protein>
<feature type="compositionally biased region" description="Basic and acidic residues" evidence="1">
    <location>
        <begin position="42"/>
        <end position="65"/>
    </location>
</feature>
<feature type="compositionally biased region" description="Low complexity" evidence="1">
    <location>
        <begin position="90"/>
        <end position="100"/>
    </location>
</feature>
<organism evidence="2">
    <name type="scientific">Arion vulgaris</name>
    <dbReference type="NCBI Taxonomy" id="1028688"/>
    <lineage>
        <taxon>Eukaryota</taxon>
        <taxon>Metazoa</taxon>
        <taxon>Spiralia</taxon>
        <taxon>Lophotrochozoa</taxon>
        <taxon>Mollusca</taxon>
        <taxon>Gastropoda</taxon>
        <taxon>Heterobranchia</taxon>
        <taxon>Euthyneura</taxon>
        <taxon>Panpulmonata</taxon>
        <taxon>Eupulmonata</taxon>
        <taxon>Stylommatophora</taxon>
        <taxon>Helicina</taxon>
        <taxon>Arionoidea</taxon>
        <taxon>Arionidae</taxon>
        <taxon>Arion</taxon>
    </lineage>
</organism>
<evidence type="ECO:0000313" key="2">
    <source>
        <dbReference type="EMBL" id="CEK47799.1"/>
    </source>
</evidence>
<accession>A0A0B6XV60</accession>
<evidence type="ECO:0000256" key="1">
    <source>
        <dbReference type="SAM" id="MobiDB-lite"/>
    </source>
</evidence>
<feature type="region of interest" description="Disordered" evidence="1">
    <location>
        <begin position="41"/>
        <end position="121"/>
    </location>
</feature>
<proteinExistence type="predicted"/>
<dbReference type="AlphaFoldDB" id="A0A0B6XV60"/>
<sequence>VNNMEIKHLGLSNMTAVNKCSRTDDETTCFGISRVTEIPVHVTDHSPSKEHPQSVDKSDFLDKHRIPQLQRNRESPTPTGHKYKPKHLTSRTTVLTSTLTNPKYRPRGLTSTPRGTTSPPT</sequence>
<dbReference type="EMBL" id="HACG01000934">
    <property type="protein sequence ID" value="CEK47799.1"/>
    <property type="molecule type" value="Transcribed_RNA"/>
</dbReference>